<dbReference type="OrthoDB" id="642536at2759"/>
<evidence type="ECO:0000256" key="1">
    <source>
        <dbReference type="SAM" id="MobiDB-lite"/>
    </source>
</evidence>
<dbReference type="SUPFAM" id="SSF81383">
    <property type="entry name" value="F-box domain"/>
    <property type="match status" value="1"/>
</dbReference>
<accession>A0A3S4NCM8</accession>
<feature type="region of interest" description="Disordered" evidence="1">
    <location>
        <begin position="1"/>
        <end position="48"/>
    </location>
</feature>
<dbReference type="Pfam" id="PF03478">
    <property type="entry name" value="Beta-prop_KIB1-4"/>
    <property type="match status" value="1"/>
</dbReference>
<keyword evidence="4" id="KW-1185">Reference proteome</keyword>
<dbReference type="PANTHER" id="PTHR44259">
    <property type="entry name" value="OS07G0183000 PROTEIN-RELATED"/>
    <property type="match status" value="1"/>
</dbReference>
<dbReference type="Proteomes" id="UP000283530">
    <property type="component" value="Unassembled WGS sequence"/>
</dbReference>
<dbReference type="InterPro" id="IPR050942">
    <property type="entry name" value="F-box_BR-signaling"/>
</dbReference>
<feature type="compositionally biased region" description="Basic and acidic residues" evidence="1">
    <location>
        <begin position="1"/>
        <end position="15"/>
    </location>
</feature>
<evidence type="ECO:0000313" key="4">
    <source>
        <dbReference type="Proteomes" id="UP000283530"/>
    </source>
</evidence>
<proteinExistence type="predicted"/>
<feature type="domain" description="KIB1-4 beta-propeller" evidence="2">
    <location>
        <begin position="151"/>
        <end position="424"/>
    </location>
</feature>
<sequence>MEEKEEKKVKTGGGEKKKKKKQQTEEEEGSIQFQLQKMTRKRSSHQDRLHLHAPKKKLKHQHPTTCPQLQRCKNPPNDKCENIVGKENFGFASLNLDVMEPIFNRVNDTVTRIRFSAVCRSWRWVAQRCCTPHQFPWLLLDYDDCKSDYFFFSLSDGMTHTLHIPEARGMIICGAFEGWLVMQSSIRAKRRKFFIIDPLSKAKIHLPVTATAINDTVNQQTVPVPALFAVHLSSAPISNDGANNNNCLAVGISMTNNLYFCRLGDQSWTRQDFIEAQHFRFEEIIFHNGSFIAIDRWAWGQVRILELVLESDHHLKLRAKMHSLPLPVFGDPDDEDNVHAFDSYRNLIEWCGELYFVFHEMRGRKEETVALHVFKLDKLEPRWNLAKVENIGDGAIFLVSTVPKCFSVKDFPPSLNLKGNCIYHKRYLLRSTNVFCIEDGKWEPCPSLFSIQTKENPFLWYTPKIRY</sequence>
<protein>
    <submittedName>
        <fullName evidence="3">F-box protein SKIP23-like protein</fullName>
    </submittedName>
</protein>
<dbReference type="AlphaFoldDB" id="A0A3S4NCM8"/>
<dbReference type="PANTHER" id="PTHR44259:SF114">
    <property type="entry name" value="OS06G0707300 PROTEIN"/>
    <property type="match status" value="1"/>
</dbReference>
<organism evidence="3 4">
    <name type="scientific">Cinnamomum micranthum f. kanehirae</name>
    <dbReference type="NCBI Taxonomy" id="337451"/>
    <lineage>
        <taxon>Eukaryota</taxon>
        <taxon>Viridiplantae</taxon>
        <taxon>Streptophyta</taxon>
        <taxon>Embryophyta</taxon>
        <taxon>Tracheophyta</taxon>
        <taxon>Spermatophyta</taxon>
        <taxon>Magnoliopsida</taxon>
        <taxon>Magnoliidae</taxon>
        <taxon>Laurales</taxon>
        <taxon>Lauraceae</taxon>
        <taxon>Cinnamomum</taxon>
    </lineage>
</organism>
<gene>
    <name evidence="3" type="ORF">CKAN_00378200</name>
</gene>
<name>A0A3S4NCM8_9MAGN</name>
<dbReference type="EMBL" id="QPKB01000002">
    <property type="protein sequence ID" value="RWR75404.1"/>
    <property type="molecule type" value="Genomic_DNA"/>
</dbReference>
<evidence type="ECO:0000313" key="3">
    <source>
        <dbReference type="EMBL" id="RWR75404.1"/>
    </source>
</evidence>
<dbReference type="InterPro" id="IPR036047">
    <property type="entry name" value="F-box-like_dom_sf"/>
</dbReference>
<dbReference type="Gene3D" id="1.20.1280.50">
    <property type="match status" value="1"/>
</dbReference>
<reference evidence="3 4" key="1">
    <citation type="journal article" date="2019" name="Nat. Plants">
        <title>Stout camphor tree genome fills gaps in understanding of flowering plant genome evolution.</title>
        <authorList>
            <person name="Chaw S.M."/>
            <person name="Liu Y.C."/>
            <person name="Wu Y.W."/>
            <person name="Wang H.Y."/>
            <person name="Lin C.I."/>
            <person name="Wu C.S."/>
            <person name="Ke H.M."/>
            <person name="Chang L.Y."/>
            <person name="Hsu C.Y."/>
            <person name="Yang H.T."/>
            <person name="Sudianto E."/>
            <person name="Hsu M.H."/>
            <person name="Wu K.P."/>
            <person name="Wang L.N."/>
            <person name="Leebens-Mack J.H."/>
            <person name="Tsai I.J."/>
        </authorList>
    </citation>
    <scope>NUCLEOTIDE SEQUENCE [LARGE SCALE GENOMIC DNA]</scope>
    <source>
        <strain evidence="4">cv. Chaw 1501</strain>
        <tissue evidence="3">Young leaves</tissue>
    </source>
</reference>
<evidence type="ECO:0000259" key="2">
    <source>
        <dbReference type="Pfam" id="PF03478"/>
    </source>
</evidence>
<comment type="caution">
    <text evidence="3">The sequence shown here is derived from an EMBL/GenBank/DDBJ whole genome shotgun (WGS) entry which is preliminary data.</text>
</comment>
<dbReference type="InterPro" id="IPR005174">
    <property type="entry name" value="KIB1-4_b-propeller"/>
</dbReference>